<dbReference type="EMBL" id="BK032682">
    <property type="protein sequence ID" value="DAF54720.1"/>
    <property type="molecule type" value="Genomic_DNA"/>
</dbReference>
<organism evidence="1">
    <name type="scientific">Siphoviridae sp. ctqPo10</name>
    <dbReference type="NCBI Taxonomy" id="2827948"/>
    <lineage>
        <taxon>Viruses</taxon>
        <taxon>Duplodnaviria</taxon>
        <taxon>Heunggongvirae</taxon>
        <taxon>Uroviricota</taxon>
        <taxon>Caudoviricetes</taxon>
    </lineage>
</organism>
<sequence length="99" mass="11913">MYQWKSEDAIFGGEQFQTDASLFDSVSSWMDTFEVPYILEDPNDKYSDEHEINNPLTDKYEIKNKPEENEYPVVVYMYRVQGYFNVDWFIIKELESEDK</sequence>
<evidence type="ECO:0000313" key="1">
    <source>
        <dbReference type="EMBL" id="DAF54720.1"/>
    </source>
</evidence>
<protein>
    <submittedName>
        <fullName evidence="1">Uncharacterized protein</fullName>
    </submittedName>
</protein>
<accession>A0A8S5SUU0</accession>
<proteinExistence type="predicted"/>
<name>A0A8S5SUU0_9CAUD</name>
<reference evidence="1" key="1">
    <citation type="journal article" date="2021" name="Proc. Natl. Acad. Sci. U.S.A.">
        <title>A Catalog of Tens of Thousands of Viruses from Human Metagenomes Reveals Hidden Associations with Chronic Diseases.</title>
        <authorList>
            <person name="Tisza M.J."/>
            <person name="Buck C.B."/>
        </authorList>
    </citation>
    <scope>NUCLEOTIDE SEQUENCE</scope>
    <source>
        <strain evidence="1">CtqPo10</strain>
    </source>
</reference>